<feature type="domain" description="DUF1559" evidence="3">
    <location>
        <begin position="42"/>
        <end position="285"/>
    </location>
</feature>
<sequence length="302" mass="33198">MVTTTPRSTRPHGNTDGFTLVELLVVIAIIGLLVGLLLPAVQAARESARKSQCKNQLKQIGLAMHNYESSFKRLPTGYAYTPGPEGNALGHGWASFLLPFIEEQPIHDQIDFKLPVFHADNQIARETHVTTLLCPTDTVSPTGYIEMGPDRWAMGCYVANFGPPDLDADQEQRDGVFSRNSETKLSQIIDGLSKTLMVGERVNGPFRAGIELNNHFEYETTWAASVRDIDDPTDDHGHMTLFQTGHTPNDGLSDDRDVSASHEGVAQFLRCDGSVYAISEDIEFEVYNAMGTRDGGETLADD</sequence>
<comment type="caution">
    <text evidence="4">The sequence shown here is derived from an EMBL/GenBank/DDBJ whole genome shotgun (WGS) entry which is preliminary data.</text>
</comment>
<organism evidence="4 5">
    <name type="scientific">Botrimarina colliarenosi</name>
    <dbReference type="NCBI Taxonomy" id="2528001"/>
    <lineage>
        <taxon>Bacteria</taxon>
        <taxon>Pseudomonadati</taxon>
        <taxon>Planctomycetota</taxon>
        <taxon>Planctomycetia</taxon>
        <taxon>Pirellulales</taxon>
        <taxon>Lacipirellulaceae</taxon>
        <taxon>Botrimarina</taxon>
    </lineage>
</organism>
<evidence type="ECO:0000313" key="5">
    <source>
        <dbReference type="Proteomes" id="UP000317421"/>
    </source>
</evidence>
<evidence type="ECO:0000256" key="2">
    <source>
        <dbReference type="SAM" id="Phobius"/>
    </source>
</evidence>
<dbReference type="SUPFAM" id="SSF54523">
    <property type="entry name" value="Pili subunits"/>
    <property type="match status" value="1"/>
</dbReference>
<dbReference type="Pfam" id="PF07963">
    <property type="entry name" value="N_methyl"/>
    <property type="match status" value="1"/>
</dbReference>
<proteinExistence type="predicted"/>
<dbReference type="Gene3D" id="3.30.700.10">
    <property type="entry name" value="Glycoprotein, Type 4 Pilin"/>
    <property type="match status" value="1"/>
</dbReference>
<dbReference type="AlphaFoldDB" id="A0A5C6A7J0"/>
<name>A0A5C6A7J0_9BACT</name>
<dbReference type="EMBL" id="SJPR01000005">
    <property type="protein sequence ID" value="TWT95285.1"/>
    <property type="molecule type" value="Genomic_DNA"/>
</dbReference>
<keyword evidence="2" id="KW-1133">Transmembrane helix</keyword>
<dbReference type="OrthoDB" id="255848at2"/>
<keyword evidence="5" id="KW-1185">Reference proteome</keyword>
<gene>
    <name evidence="4" type="ORF">Pla108_34300</name>
</gene>
<dbReference type="Proteomes" id="UP000317421">
    <property type="component" value="Unassembled WGS sequence"/>
</dbReference>
<dbReference type="InterPro" id="IPR012902">
    <property type="entry name" value="N_methyl_site"/>
</dbReference>
<dbReference type="InterPro" id="IPR011453">
    <property type="entry name" value="DUF1559"/>
</dbReference>
<keyword evidence="2" id="KW-0812">Transmembrane</keyword>
<dbReference type="PANTHER" id="PTHR30093">
    <property type="entry name" value="GENERAL SECRETION PATHWAY PROTEIN G"/>
    <property type="match status" value="1"/>
</dbReference>
<feature type="transmembrane region" description="Helical" evidence="2">
    <location>
        <begin position="20"/>
        <end position="41"/>
    </location>
</feature>
<dbReference type="InterPro" id="IPR045584">
    <property type="entry name" value="Pilin-like"/>
</dbReference>
<protein>
    <recommendedName>
        <fullName evidence="3">DUF1559 domain-containing protein</fullName>
    </recommendedName>
</protein>
<feature type="region of interest" description="Disordered" evidence="1">
    <location>
        <begin position="235"/>
        <end position="257"/>
    </location>
</feature>
<evidence type="ECO:0000259" key="3">
    <source>
        <dbReference type="Pfam" id="PF07596"/>
    </source>
</evidence>
<reference evidence="4 5" key="1">
    <citation type="submission" date="2019-02" db="EMBL/GenBank/DDBJ databases">
        <title>Deep-cultivation of Planctomycetes and their phenomic and genomic characterization uncovers novel biology.</title>
        <authorList>
            <person name="Wiegand S."/>
            <person name="Jogler M."/>
            <person name="Boedeker C."/>
            <person name="Pinto D."/>
            <person name="Vollmers J."/>
            <person name="Rivas-Marin E."/>
            <person name="Kohn T."/>
            <person name="Peeters S.H."/>
            <person name="Heuer A."/>
            <person name="Rast P."/>
            <person name="Oberbeckmann S."/>
            <person name="Bunk B."/>
            <person name="Jeske O."/>
            <person name="Meyerdierks A."/>
            <person name="Storesund J.E."/>
            <person name="Kallscheuer N."/>
            <person name="Luecker S."/>
            <person name="Lage O.M."/>
            <person name="Pohl T."/>
            <person name="Merkel B.J."/>
            <person name="Hornburger P."/>
            <person name="Mueller R.-W."/>
            <person name="Bruemmer F."/>
            <person name="Labrenz M."/>
            <person name="Spormann A.M."/>
            <person name="Op Den Camp H."/>
            <person name="Overmann J."/>
            <person name="Amann R."/>
            <person name="Jetten M.S.M."/>
            <person name="Mascher T."/>
            <person name="Medema M.H."/>
            <person name="Devos D.P."/>
            <person name="Kaster A.-K."/>
            <person name="Ovreas L."/>
            <person name="Rohde M."/>
            <person name="Galperin M.Y."/>
            <person name="Jogler C."/>
        </authorList>
    </citation>
    <scope>NUCLEOTIDE SEQUENCE [LARGE SCALE GENOMIC DNA]</scope>
    <source>
        <strain evidence="4 5">Pla108</strain>
    </source>
</reference>
<evidence type="ECO:0000313" key="4">
    <source>
        <dbReference type="EMBL" id="TWT95285.1"/>
    </source>
</evidence>
<accession>A0A5C6A7J0</accession>
<dbReference type="NCBIfam" id="TIGR02532">
    <property type="entry name" value="IV_pilin_GFxxxE"/>
    <property type="match status" value="1"/>
</dbReference>
<evidence type="ECO:0000256" key="1">
    <source>
        <dbReference type="SAM" id="MobiDB-lite"/>
    </source>
</evidence>
<dbReference type="Pfam" id="PF07596">
    <property type="entry name" value="SBP_bac_10"/>
    <property type="match status" value="1"/>
</dbReference>
<dbReference type="PANTHER" id="PTHR30093:SF2">
    <property type="entry name" value="TYPE II SECRETION SYSTEM PROTEIN H"/>
    <property type="match status" value="1"/>
</dbReference>
<keyword evidence="2" id="KW-0472">Membrane</keyword>